<feature type="signal peptide" evidence="2">
    <location>
        <begin position="1"/>
        <end position="32"/>
    </location>
</feature>
<evidence type="ECO:0000256" key="2">
    <source>
        <dbReference type="SAM" id="SignalP"/>
    </source>
</evidence>
<accession>A0ABW7G0W5</accession>
<proteinExistence type="predicted"/>
<dbReference type="Pfam" id="PF00497">
    <property type="entry name" value="SBP_bac_3"/>
    <property type="match status" value="1"/>
</dbReference>
<sequence length="278" mass="30912">MPALSSRTPAPPHRRHWLLALITLCCLGTAQAQCGRPLKVALSDLGLGSYVEQGQIRGLMPDLIAELQARTGCNFDLVFLPRARALMDFDHGTVDIITSMLRTAARDRVGAYLPYGYTKHDLLVVPEAAAGLQGLADIIRRPELTLGVVRGIRTSERIDAHLEQLLAIRRAEYSTDFANLAAKLSARRVQAALMPNAVYLKLRRDGALPADLVVVDEPEARPQMLGLYVNRQAVAARTLALLEKQLDEMVRSGWMRQRYAQHFGEAETRRMEEALKPR</sequence>
<organism evidence="4 5">
    <name type="scientific">Pelomonas nitida</name>
    <dbReference type="NCBI Taxonomy" id="3299027"/>
    <lineage>
        <taxon>Bacteria</taxon>
        <taxon>Pseudomonadati</taxon>
        <taxon>Pseudomonadota</taxon>
        <taxon>Betaproteobacteria</taxon>
        <taxon>Burkholderiales</taxon>
        <taxon>Sphaerotilaceae</taxon>
        <taxon>Roseateles</taxon>
    </lineage>
</organism>
<name>A0ABW7G0W5_9BURK</name>
<evidence type="ECO:0000259" key="3">
    <source>
        <dbReference type="SMART" id="SM00062"/>
    </source>
</evidence>
<dbReference type="PANTHER" id="PTHR35936">
    <property type="entry name" value="MEMBRANE-BOUND LYTIC MUREIN TRANSGLYCOSYLASE F"/>
    <property type="match status" value="1"/>
</dbReference>
<keyword evidence="1 2" id="KW-0732">Signal</keyword>
<feature type="domain" description="Solute-binding protein family 3/N-terminal" evidence="3">
    <location>
        <begin position="37"/>
        <end position="266"/>
    </location>
</feature>
<gene>
    <name evidence="4" type="ORF">ACG00X_01890</name>
</gene>
<dbReference type="SMART" id="SM00062">
    <property type="entry name" value="PBPb"/>
    <property type="match status" value="1"/>
</dbReference>
<dbReference type="InterPro" id="IPR001638">
    <property type="entry name" value="Solute-binding_3/MltF_N"/>
</dbReference>
<dbReference type="Proteomes" id="UP001606305">
    <property type="component" value="Unassembled WGS sequence"/>
</dbReference>
<dbReference type="PANTHER" id="PTHR35936:SF38">
    <property type="entry name" value="GLUTAMINE-BINDING PERIPLASMIC PROTEIN"/>
    <property type="match status" value="1"/>
</dbReference>
<dbReference type="RefSeq" id="WP_394486231.1">
    <property type="nucleotide sequence ID" value="NZ_JBIGIA010000001.1"/>
</dbReference>
<dbReference type="Gene3D" id="3.40.190.10">
    <property type="entry name" value="Periplasmic binding protein-like II"/>
    <property type="match status" value="2"/>
</dbReference>
<evidence type="ECO:0000313" key="5">
    <source>
        <dbReference type="Proteomes" id="UP001606305"/>
    </source>
</evidence>
<dbReference type="SUPFAM" id="SSF53850">
    <property type="entry name" value="Periplasmic binding protein-like II"/>
    <property type="match status" value="1"/>
</dbReference>
<comment type="caution">
    <text evidence="4">The sequence shown here is derived from an EMBL/GenBank/DDBJ whole genome shotgun (WGS) entry which is preliminary data.</text>
</comment>
<reference evidence="4 5" key="1">
    <citation type="submission" date="2024-09" db="EMBL/GenBank/DDBJ databases">
        <title>Novel species of the genus Pelomonas and Roseateles isolated from streams.</title>
        <authorList>
            <person name="Lu H."/>
        </authorList>
    </citation>
    <scope>NUCLEOTIDE SEQUENCE [LARGE SCALE GENOMIC DNA]</scope>
    <source>
        <strain evidence="4 5">BYS96W</strain>
    </source>
</reference>
<evidence type="ECO:0000256" key="1">
    <source>
        <dbReference type="ARBA" id="ARBA00022729"/>
    </source>
</evidence>
<dbReference type="EMBL" id="JBIGIA010000001">
    <property type="protein sequence ID" value="MFG6455573.1"/>
    <property type="molecule type" value="Genomic_DNA"/>
</dbReference>
<evidence type="ECO:0000313" key="4">
    <source>
        <dbReference type="EMBL" id="MFG6455573.1"/>
    </source>
</evidence>
<protein>
    <submittedName>
        <fullName evidence="4">Substrate-binding periplasmic protein</fullName>
    </submittedName>
</protein>
<feature type="chain" id="PRO_5045616582" evidence="2">
    <location>
        <begin position="33"/>
        <end position="278"/>
    </location>
</feature>
<keyword evidence="5" id="KW-1185">Reference proteome</keyword>